<keyword evidence="2" id="KW-0723">Serine/threonine-protein kinase</keyword>
<reference evidence="10" key="1">
    <citation type="submission" date="2021-01" db="EMBL/GenBank/DDBJ databases">
        <title>Whole genome shotgun sequence of Planosporangium mesophilum NBRC 109066.</title>
        <authorList>
            <person name="Komaki H."/>
            <person name="Tamura T."/>
        </authorList>
    </citation>
    <scope>NUCLEOTIDE SEQUENCE</scope>
    <source>
        <strain evidence="10">NBRC 109066</strain>
    </source>
</reference>
<dbReference type="InterPro" id="IPR011009">
    <property type="entry name" value="Kinase-like_dom_sf"/>
</dbReference>
<dbReference type="GO" id="GO:0005524">
    <property type="term" value="F:ATP binding"/>
    <property type="evidence" value="ECO:0007669"/>
    <property type="project" value="UniProtKB-KW"/>
</dbReference>
<dbReference type="PROSITE" id="PS00108">
    <property type="entry name" value="PROTEIN_KINASE_ST"/>
    <property type="match status" value="1"/>
</dbReference>
<keyword evidence="8" id="KW-0812">Transmembrane</keyword>
<feature type="compositionally biased region" description="Basic and acidic residues" evidence="7">
    <location>
        <begin position="481"/>
        <end position="493"/>
    </location>
</feature>
<keyword evidence="11" id="KW-1185">Reference proteome</keyword>
<feature type="domain" description="Protein kinase" evidence="9">
    <location>
        <begin position="26"/>
        <end position="309"/>
    </location>
</feature>
<dbReference type="Gene3D" id="1.10.510.10">
    <property type="entry name" value="Transferase(Phosphotransferase) domain 1"/>
    <property type="match status" value="1"/>
</dbReference>
<keyword evidence="5" id="KW-0418">Kinase</keyword>
<dbReference type="PANTHER" id="PTHR43289">
    <property type="entry name" value="MITOGEN-ACTIVATED PROTEIN KINASE KINASE KINASE 20-RELATED"/>
    <property type="match status" value="1"/>
</dbReference>
<keyword evidence="4" id="KW-0547">Nucleotide-binding</keyword>
<dbReference type="EC" id="2.7.11.1" evidence="1"/>
<dbReference type="InterPro" id="IPR008271">
    <property type="entry name" value="Ser/Thr_kinase_AS"/>
</dbReference>
<keyword evidence="6" id="KW-0067">ATP-binding</keyword>
<comment type="caution">
    <text evidence="10">The sequence shown here is derived from an EMBL/GenBank/DDBJ whole genome shotgun (WGS) entry which is preliminary data.</text>
</comment>
<dbReference type="SMART" id="SM00220">
    <property type="entry name" value="S_TKc"/>
    <property type="match status" value="1"/>
</dbReference>
<dbReference type="EMBL" id="BOON01000053">
    <property type="protein sequence ID" value="GII25563.1"/>
    <property type="molecule type" value="Genomic_DNA"/>
</dbReference>
<evidence type="ECO:0000256" key="2">
    <source>
        <dbReference type="ARBA" id="ARBA00022527"/>
    </source>
</evidence>
<dbReference type="AlphaFoldDB" id="A0A8J3X6C8"/>
<proteinExistence type="predicted"/>
<evidence type="ECO:0000256" key="8">
    <source>
        <dbReference type="SAM" id="Phobius"/>
    </source>
</evidence>
<keyword evidence="8" id="KW-1133">Transmembrane helix</keyword>
<gene>
    <name evidence="10" type="ORF">Pme01_51600</name>
</gene>
<accession>A0A8J3X6C8</accession>
<organism evidence="10 11">
    <name type="scientific">Planosporangium mesophilum</name>
    <dbReference type="NCBI Taxonomy" id="689768"/>
    <lineage>
        <taxon>Bacteria</taxon>
        <taxon>Bacillati</taxon>
        <taxon>Actinomycetota</taxon>
        <taxon>Actinomycetes</taxon>
        <taxon>Micromonosporales</taxon>
        <taxon>Micromonosporaceae</taxon>
        <taxon>Planosporangium</taxon>
    </lineage>
</organism>
<keyword evidence="3" id="KW-0808">Transferase</keyword>
<feature type="compositionally biased region" description="Low complexity" evidence="7">
    <location>
        <begin position="416"/>
        <end position="457"/>
    </location>
</feature>
<feature type="region of interest" description="Disordered" evidence="7">
    <location>
        <begin position="370"/>
        <end position="494"/>
    </location>
</feature>
<dbReference type="Proteomes" id="UP000599074">
    <property type="component" value="Unassembled WGS sequence"/>
</dbReference>
<evidence type="ECO:0000256" key="3">
    <source>
        <dbReference type="ARBA" id="ARBA00022679"/>
    </source>
</evidence>
<keyword evidence="8" id="KW-0472">Membrane</keyword>
<dbReference type="PROSITE" id="PS50011">
    <property type="entry name" value="PROTEIN_KINASE_DOM"/>
    <property type="match status" value="1"/>
</dbReference>
<name>A0A8J3X6C8_9ACTN</name>
<evidence type="ECO:0000256" key="7">
    <source>
        <dbReference type="SAM" id="MobiDB-lite"/>
    </source>
</evidence>
<dbReference type="GO" id="GO:0004674">
    <property type="term" value="F:protein serine/threonine kinase activity"/>
    <property type="evidence" value="ECO:0007669"/>
    <property type="project" value="UniProtKB-KW"/>
</dbReference>
<dbReference type="Pfam" id="PF00069">
    <property type="entry name" value="Pkinase"/>
    <property type="match status" value="1"/>
</dbReference>
<evidence type="ECO:0000259" key="9">
    <source>
        <dbReference type="PROSITE" id="PS50011"/>
    </source>
</evidence>
<evidence type="ECO:0000256" key="1">
    <source>
        <dbReference type="ARBA" id="ARBA00012513"/>
    </source>
</evidence>
<dbReference type="SUPFAM" id="SSF56112">
    <property type="entry name" value="Protein kinase-like (PK-like)"/>
    <property type="match status" value="1"/>
</dbReference>
<evidence type="ECO:0000256" key="6">
    <source>
        <dbReference type="ARBA" id="ARBA00022840"/>
    </source>
</evidence>
<sequence>MTANGTRLLDLVCGPAGPLPETYQRYQLVAHLGSGGQADVYRAVRLCGGVTSAPLTVKVFRVDPRRPLVDELRSWDKGDAALMDLNNRGVQAICRRADGFYGPPPHRPGQPPEDGDAVPYQVYDYLHGVNLREYVVNRAGLADGARRLNAVTALATLAGVLRALHHPQESGATPVLHMDVKPSNVMVLATGEVKLIDFTGARYWRPEEITQIAYTPESGGPEAFGGVSQVGPAYDVHGFGAVAYFLVTGEYPREPGRQSAGGEESPPAWSVLRRHHVLEQVPALRDHLHQILADRPADRPSTLELSGWLERLADLVRRSDTPDVGVDWGEQETARIIGRARPRPPVAGTETDAFQRIEKLERELVELRGALGSHEQPATRVAGPAVNGSAGTAPTKLAHQPPTRALDGPTGEQQRVPATRPVSPAPAPTAVAGPAPASPAGAGATSASPAGTGPASPQIRGRASVPQPKRMDPTDSMVGPDQERPDWPQRPREAPGVWKRGWELSGIGAFFAFICWGIWAASAHGRLGVPLLAFCLVLVVAAGVFVVIRLLGRLVLVQRLGRVRRSARGAHAVTGLFLVAAGIAYLKQTPWVVSLYGWLSGTS</sequence>
<feature type="transmembrane region" description="Helical" evidence="8">
    <location>
        <begin position="527"/>
        <end position="548"/>
    </location>
</feature>
<evidence type="ECO:0000256" key="4">
    <source>
        <dbReference type="ARBA" id="ARBA00022741"/>
    </source>
</evidence>
<dbReference type="RefSeq" id="WP_168117512.1">
    <property type="nucleotide sequence ID" value="NZ_BOON01000053.1"/>
</dbReference>
<dbReference type="PANTHER" id="PTHR43289:SF6">
    <property type="entry name" value="SERINE_THREONINE-PROTEIN KINASE NEKL-3"/>
    <property type="match status" value="1"/>
</dbReference>
<evidence type="ECO:0000256" key="5">
    <source>
        <dbReference type="ARBA" id="ARBA00022777"/>
    </source>
</evidence>
<protein>
    <recommendedName>
        <fullName evidence="1">non-specific serine/threonine protein kinase</fullName>
        <ecNumber evidence="1">2.7.11.1</ecNumber>
    </recommendedName>
</protein>
<feature type="transmembrane region" description="Helical" evidence="8">
    <location>
        <begin position="502"/>
        <end position="521"/>
    </location>
</feature>
<evidence type="ECO:0000313" key="11">
    <source>
        <dbReference type="Proteomes" id="UP000599074"/>
    </source>
</evidence>
<feature type="transmembrane region" description="Helical" evidence="8">
    <location>
        <begin position="569"/>
        <end position="586"/>
    </location>
</feature>
<evidence type="ECO:0000313" key="10">
    <source>
        <dbReference type="EMBL" id="GII25563.1"/>
    </source>
</evidence>
<dbReference type="InterPro" id="IPR000719">
    <property type="entry name" value="Prot_kinase_dom"/>
</dbReference>